<dbReference type="PANTHER" id="PTHR46632">
    <property type="entry name" value="E3 UBIQUITIN-PROTEIN LIGASE SINA-LIKE 4"/>
    <property type="match status" value="1"/>
</dbReference>
<accession>A0A6J1CL96</accession>
<feature type="region of interest" description="Disordered" evidence="12">
    <location>
        <begin position="1"/>
        <end position="91"/>
    </location>
</feature>
<evidence type="ECO:0000256" key="1">
    <source>
        <dbReference type="ARBA" id="ARBA00000900"/>
    </source>
</evidence>
<protein>
    <recommendedName>
        <fullName evidence="4">RING-type E3 ubiquitin transferase</fullName>
        <ecNumber evidence="4">2.3.2.27</ecNumber>
    </recommendedName>
</protein>
<dbReference type="SUPFAM" id="SSF49599">
    <property type="entry name" value="TRAF domain-like"/>
    <property type="match status" value="1"/>
</dbReference>
<reference evidence="15" key="1">
    <citation type="submission" date="2025-08" db="UniProtKB">
        <authorList>
            <consortium name="RefSeq"/>
        </authorList>
    </citation>
    <scope>IDENTIFICATION</scope>
    <source>
        <strain evidence="15">OHB3-1</strain>
    </source>
</reference>
<evidence type="ECO:0000256" key="6">
    <source>
        <dbReference type="ARBA" id="ARBA00022723"/>
    </source>
</evidence>
<dbReference type="Pfam" id="PF21361">
    <property type="entry name" value="Sina_ZnF"/>
    <property type="match status" value="1"/>
</dbReference>
<evidence type="ECO:0000256" key="2">
    <source>
        <dbReference type="ARBA" id="ARBA00004906"/>
    </source>
</evidence>
<dbReference type="CDD" id="cd16571">
    <property type="entry name" value="RING-HC_SIAHs"/>
    <property type="match status" value="1"/>
</dbReference>
<evidence type="ECO:0000313" key="14">
    <source>
        <dbReference type="Proteomes" id="UP000504603"/>
    </source>
</evidence>
<dbReference type="EC" id="2.3.2.27" evidence="4"/>
<dbReference type="GeneID" id="111011997"/>
<organism evidence="14 15">
    <name type="scientific">Momordica charantia</name>
    <name type="common">Bitter gourd</name>
    <name type="synonym">Balsam pear</name>
    <dbReference type="NCBI Taxonomy" id="3673"/>
    <lineage>
        <taxon>Eukaryota</taxon>
        <taxon>Viridiplantae</taxon>
        <taxon>Streptophyta</taxon>
        <taxon>Embryophyta</taxon>
        <taxon>Tracheophyta</taxon>
        <taxon>Spermatophyta</taxon>
        <taxon>Magnoliopsida</taxon>
        <taxon>eudicotyledons</taxon>
        <taxon>Gunneridae</taxon>
        <taxon>Pentapetalae</taxon>
        <taxon>rosids</taxon>
        <taxon>fabids</taxon>
        <taxon>Cucurbitales</taxon>
        <taxon>Cucurbitaceae</taxon>
        <taxon>Momordiceae</taxon>
        <taxon>Momordica</taxon>
    </lineage>
</organism>
<comment type="pathway">
    <text evidence="2">Protein modification; protein ubiquitination.</text>
</comment>
<evidence type="ECO:0000256" key="10">
    <source>
        <dbReference type="ARBA" id="ARBA00024004"/>
    </source>
</evidence>
<evidence type="ECO:0000256" key="12">
    <source>
        <dbReference type="SAM" id="MobiDB-lite"/>
    </source>
</evidence>
<dbReference type="UniPathway" id="UPA00143"/>
<dbReference type="AlphaFoldDB" id="A0A6J1CL96"/>
<comment type="catalytic activity">
    <reaction evidence="1">
        <text>S-ubiquitinyl-[E2 ubiquitin-conjugating enzyme]-L-cysteine + [acceptor protein]-L-lysine = [E2 ubiquitin-conjugating enzyme]-L-cysteine + N(6)-ubiquitinyl-[acceptor protein]-L-lysine.</text>
        <dbReference type="EC" id="2.3.2.27"/>
    </reaction>
</comment>
<dbReference type="InterPro" id="IPR013083">
    <property type="entry name" value="Znf_RING/FYVE/PHD"/>
</dbReference>
<evidence type="ECO:0000256" key="11">
    <source>
        <dbReference type="PROSITE-ProRule" id="PRU00455"/>
    </source>
</evidence>
<dbReference type="Proteomes" id="UP000504603">
    <property type="component" value="Unplaced"/>
</dbReference>
<dbReference type="InterPro" id="IPR044286">
    <property type="entry name" value="SINL_plant"/>
</dbReference>
<dbReference type="OrthoDB" id="4788989at2759"/>
<dbReference type="GO" id="GO:0008270">
    <property type="term" value="F:zinc ion binding"/>
    <property type="evidence" value="ECO:0007669"/>
    <property type="project" value="UniProtKB-KW"/>
</dbReference>
<name>A0A6J1CL96_MOMCH</name>
<evidence type="ECO:0000256" key="8">
    <source>
        <dbReference type="ARBA" id="ARBA00022786"/>
    </source>
</evidence>
<evidence type="ECO:0000313" key="15">
    <source>
        <dbReference type="RefSeq" id="XP_022141698.1"/>
    </source>
</evidence>
<keyword evidence="9" id="KW-0862">Zinc</keyword>
<dbReference type="RefSeq" id="XP_022141698.1">
    <property type="nucleotide sequence ID" value="XM_022286006.1"/>
</dbReference>
<dbReference type="InterPro" id="IPR013010">
    <property type="entry name" value="Znf_SIAH"/>
</dbReference>
<evidence type="ECO:0000256" key="5">
    <source>
        <dbReference type="ARBA" id="ARBA00022679"/>
    </source>
</evidence>
<evidence type="ECO:0000256" key="4">
    <source>
        <dbReference type="ARBA" id="ARBA00012483"/>
    </source>
</evidence>
<dbReference type="GO" id="GO:0016567">
    <property type="term" value="P:protein ubiquitination"/>
    <property type="evidence" value="ECO:0007669"/>
    <property type="project" value="UniProtKB-UniPathway"/>
</dbReference>
<comment type="similarity">
    <text evidence="3">Belongs to the SINA (Seven in absentia) family.</text>
</comment>
<keyword evidence="5" id="KW-0808">Transferase</keyword>
<keyword evidence="14" id="KW-1185">Reference proteome</keyword>
<keyword evidence="8" id="KW-0833">Ubl conjugation pathway</keyword>
<evidence type="ECO:0000259" key="13">
    <source>
        <dbReference type="PROSITE" id="PS51081"/>
    </source>
</evidence>
<keyword evidence="6" id="KW-0479">Metal-binding</keyword>
<dbReference type="PANTHER" id="PTHR46632:SF16">
    <property type="entry name" value="E3 UBIQUITIN-PROTEIN LIGASE SINA-LIKE 10"/>
    <property type="match status" value="1"/>
</dbReference>
<dbReference type="KEGG" id="mcha:111011997"/>
<dbReference type="GO" id="GO:0061630">
    <property type="term" value="F:ubiquitin protein ligase activity"/>
    <property type="evidence" value="ECO:0007669"/>
    <property type="project" value="UniProtKB-EC"/>
</dbReference>
<dbReference type="InterPro" id="IPR049548">
    <property type="entry name" value="Sina-like_RING"/>
</dbReference>
<dbReference type="Gene3D" id="3.30.40.10">
    <property type="entry name" value="Zinc/RING finger domain, C3HC4 (zinc finger)"/>
    <property type="match status" value="1"/>
</dbReference>
<evidence type="ECO:0000256" key="7">
    <source>
        <dbReference type="ARBA" id="ARBA00022771"/>
    </source>
</evidence>
<feature type="domain" description="SIAH-type" evidence="13">
    <location>
        <begin position="194"/>
        <end position="252"/>
    </location>
</feature>
<dbReference type="PROSITE" id="PS51081">
    <property type="entry name" value="ZF_SIAH"/>
    <property type="match status" value="1"/>
</dbReference>
<keyword evidence="7 11" id="KW-0863">Zinc-finger</keyword>
<proteinExistence type="inferred from homology"/>
<feature type="compositionally biased region" description="Basic and acidic residues" evidence="12">
    <location>
        <begin position="67"/>
        <end position="82"/>
    </location>
</feature>
<dbReference type="Pfam" id="PF21362">
    <property type="entry name" value="Sina_RING"/>
    <property type="match status" value="1"/>
</dbReference>
<evidence type="ECO:0000256" key="3">
    <source>
        <dbReference type="ARBA" id="ARBA00009119"/>
    </source>
</evidence>
<sequence>MRWKRMRGHLSDNDLLPVPRGRRGIASKMAKFSVGGEDDGEDGGPSSPTGKRRRPSSRINATVDYPHQNEPREAFDSDKEQTETEELDQRKRHRIHEIHQQVPEGATKKALWSVTSCSKTLKTNGGGSVPMFLIDPEVLDCSICCEPLTVPIFQCENGHIACSSCCNKLKNKCASCSWPIGYNRCRAVEKVLESIKLPCKQSQYGCKEMVSYGNESEHEKTCLYAPCLCPLSDCNFTASSKQLSLHFSSKHKNSATNFQFSSSFTICLKTDDSYHILQEQDDGILFILSNSFEHLGSAVKVCCLRPNFLKEAFTYDLKAETQDLSLFLHSSMKNIKSSSDCCHSTRFLLIPSDLFDSRGQIKLDICIWRDGSSPVCIDERQG</sequence>
<comment type="function">
    <text evidence="10">E3 ubiquitin-protein ligase that mediates ubiquitination and subsequent proteasomal degradation of target proteins. E3 ubiquitin ligases accept ubiquitin from an E2 ubiquitin-conjugating enzyme in the form of a thioester and then directly transfers the ubiquitin to targeted substrates. It probably triggers the ubiquitin-mediated degradation of different substrates.</text>
</comment>
<evidence type="ECO:0000256" key="9">
    <source>
        <dbReference type="ARBA" id="ARBA00022833"/>
    </source>
</evidence>
<gene>
    <name evidence="15" type="primary">LOC111011997</name>
</gene>